<dbReference type="WBParaSite" id="nRc.2.0.1.t30058-RA">
    <property type="protein sequence ID" value="nRc.2.0.1.t30058-RA"/>
    <property type="gene ID" value="nRc.2.0.1.g30058"/>
</dbReference>
<protein>
    <submittedName>
        <fullName evidence="3">Uncharacterized protein</fullName>
    </submittedName>
</protein>
<feature type="compositionally biased region" description="Polar residues" evidence="1">
    <location>
        <begin position="190"/>
        <end position="217"/>
    </location>
</feature>
<proteinExistence type="predicted"/>
<accession>A0A915JVF4</accession>
<evidence type="ECO:0000313" key="2">
    <source>
        <dbReference type="Proteomes" id="UP000887565"/>
    </source>
</evidence>
<sequence length="345" mass="37366">MSNVVEIPHVVKSRNFILLKSATLTNNKKNCSAEAAAASIISSSTKVLRSADLNEFSIKNNTKRLILPNKSRLAPITSSLENGKNTTFIFLPVSLALTTAEKQCEEVNLIQSTAKMDDLADTFKFKSASAASSLQSYNNGGGGGNGFYVNGHFDERCLKNESTASLALKRHSIVIENGLNSTKKLRSSIAGPSSNTSSYSAPTTPKNFNNLTSNGEHTTSLDDNSSSTSKNFGAARAILADRLKNSQKNRKKFQPKEETINEGICFKPNGLVPNDREVSLDRKGDIFIDLTGTKSSLANNAPTTQNGDYFSFSELPTSNNDRRLSYPVSATFQNSLISDTPPPDY</sequence>
<keyword evidence="2" id="KW-1185">Reference proteome</keyword>
<dbReference type="AlphaFoldDB" id="A0A915JVF4"/>
<evidence type="ECO:0000313" key="3">
    <source>
        <dbReference type="WBParaSite" id="nRc.2.0.1.t30058-RA"/>
    </source>
</evidence>
<evidence type="ECO:0000256" key="1">
    <source>
        <dbReference type="SAM" id="MobiDB-lite"/>
    </source>
</evidence>
<dbReference type="Proteomes" id="UP000887565">
    <property type="component" value="Unplaced"/>
</dbReference>
<organism evidence="2 3">
    <name type="scientific">Romanomermis culicivorax</name>
    <name type="common">Nematode worm</name>
    <dbReference type="NCBI Taxonomy" id="13658"/>
    <lineage>
        <taxon>Eukaryota</taxon>
        <taxon>Metazoa</taxon>
        <taxon>Ecdysozoa</taxon>
        <taxon>Nematoda</taxon>
        <taxon>Enoplea</taxon>
        <taxon>Dorylaimia</taxon>
        <taxon>Mermithida</taxon>
        <taxon>Mermithoidea</taxon>
        <taxon>Mermithidae</taxon>
        <taxon>Romanomermis</taxon>
    </lineage>
</organism>
<feature type="region of interest" description="Disordered" evidence="1">
    <location>
        <begin position="185"/>
        <end position="229"/>
    </location>
</feature>
<name>A0A915JVF4_ROMCU</name>
<reference evidence="3" key="1">
    <citation type="submission" date="2022-11" db="UniProtKB">
        <authorList>
            <consortium name="WormBaseParasite"/>
        </authorList>
    </citation>
    <scope>IDENTIFICATION</scope>
</reference>